<keyword evidence="1" id="KW-1133">Transmembrane helix</keyword>
<dbReference type="Proteomes" id="UP000323105">
    <property type="component" value="Unassembled WGS sequence"/>
</dbReference>
<evidence type="ECO:0000313" key="2">
    <source>
        <dbReference type="EMBL" id="GEQ77961.1"/>
    </source>
</evidence>
<feature type="transmembrane region" description="Helical" evidence="1">
    <location>
        <begin position="7"/>
        <end position="26"/>
    </location>
</feature>
<keyword evidence="1" id="KW-0472">Membrane</keyword>
<gene>
    <name evidence="2" type="ORF">CTTA_4966</name>
</gene>
<dbReference type="RefSeq" id="WP_149357207.1">
    <property type="nucleotide sequence ID" value="NZ_BKBW01000021.1"/>
</dbReference>
<feature type="transmembrane region" description="Helical" evidence="1">
    <location>
        <begin position="38"/>
        <end position="56"/>
    </location>
</feature>
<evidence type="ECO:0000256" key="1">
    <source>
        <dbReference type="SAM" id="Phobius"/>
    </source>
</evidence>
<dbReference type="EMBL" id="BKBW01000021">
    <property type="protein sequence ID" value="GEQ77961.1"/>
    <property type="molecule type" value="Genomic_DNA"/>
</dbReference>
<dbReference type="AlphaFoldDB" id="A0A5A7MMB5"/>
<name>A0A5A7MMB5_COMTE</name>
<organism evidence="2 3">
    <name type="scientific">Comamonas testosteroni</name>
    <name type="common">Pseudomonas testosteroni</name>
    <dbReference type="NCBI Taxonomy" id="285"/>
    <lineage>
        <taxon>Bacteria</taxon>
        <taxon>Pseudomonadati</taxon>
        <taxon>Pseudomonadota</taxon>
        <taxon>Betaproteobacteria</taxon>
        <taxon>Burkholderiales</taxon>
        <taxon>Comamonadaceae</taxon>
        <taxon>Comamonas</taxon>
    </lineage>
</organism>
<comment type="caution">
    <text evidence="2">The sequence shown here is derived from an EMBL/GenBank/DDBJ whole genome shotgun (WGS) entry which is preliminary data.</text>
</comment>
<keyword evidence="1" id="KW-0812">Transmembrane</keyword>
<sequence>MNVRCEAIILLFILGLLIYIFVRIVVPNFGTKALPAAWATMFGAFVIFSYSLFFELEEEVLSMRFNTYAVSGDKLSLPNFLIPPDTNKGSSIERNVDAGNLNRIQPWPGGHPIDLIDVGKELLFINTLSFIGAGYMDWKIDKISYPFGHTLSARSPDSAGEDSLIYERDLIARKKFKYFMYSNRKSVFGSGASIYPPGTQVLANEKIHIQSKEFDIEIYFESPGHIYKSGHMNVAPFEVRVQCVLPKNRAGSLNRKTSKEFCSDFMTRLSARLKVEDANFPKRG</sequence>
<proteinExistence type="predicted"/>
<accession>A0A5A7MMB5</accession>
<protein>
    <submittedName>
        <fullName evidence="2">Uncharacterized protein</fullName>
    </submittedName>
</protein>
<reference evidence="2 3" key="1">
    <citation type="journal article" date="2019" name="Microbiol. Resour. Announc.">
        <title>Draft Genome Sequence of Comamonas testosteroni TA441, a Bacterium That Has a Cryptic Phenol Degradation Gene Cluster.</title>
        <authorList>
            <person name="Arai H."/>
            <person name="Ishii M."/>
        </authorList>
    </citation>
    <scope>NUCLEOTIDE SEQUENCE [LARGE SCALE GENOMIC DNA]</scope>
    <source>
        <strain evidence="2 3">TA441</strain>
    </source>
</reference>
<evidence type="ECO:0000313" key="3">
    <source>
        <dbReference type="Proteomes" id="UP000323105"/>
    </source>
</evidence>